<organism evidence="1 2">
    <name type="scientific">Rhodnius prolixus</name>
    <name type="common">Triatomid bug</name>
    <dbReference type="NCBI Taxonomy" id="13249"/>
    <lineage>
        <taxon>Eukaryota</taxon>
        <taxon>Metazoa</taxon>
        <taxon>Ecdysozoa</taxon>
        <taxon>Arthropoda</taxon>
        <taxon>Hexapoda</taxon>
        <taxon>Insecta</taxon>
        <taxon>Pterygota</taxon>
        <taxon>Neoptera</taxon>
        <taxon>Paraneoptera</taxon>
        <taxon>Hemiptera</taxon>
        <taxon>Heteroptera</taxon>
        <taxon>Panheteroptera</taxon>
        <taxon>Cimicomorpha</taxon>
        <taxon>Reduviidae</taxon>
        <taxon>Triatominae</taxon>
        <taxon>Rhodnius</taxon>
    </lineage>
</organism>
<dbReference type="EMBL" id="ACPB03002158">
    <property type="status" value="NOT_ANNOTATED_CDS"/>
    <property type="molecule type" value="Genomic_DNA"/>
</dbReference>
<dbReference type="InParanoid" id="T1H7Q2"/>
<keyword evidence="2" id="KW-1185">Reference proteome</keyword>
<dbReference type="HOGENOM" id="CLU_626391_0_0_1"/>
<reference evidence="1" key="1">
    <citation type="submission" date="2015-05" db="UniProtKB">
        <authorList>
            <consortium name="EnsemblMetazoa"/>
        </authorList>
    </citation>
    <scope>IDENTIFICATION</scope>
</reference>
<dbReference type="AlphaFoldDB" id="T1H7Q2"/>
<sequence length="438" mass="50054">VNEEEVNKTESILRQLNRNTNLICIGNGGESVCELRNKDKIPSLAISCDQQLMKAHVLLPELDNLIKISKHNSVIFLKENIINLNKESNGYSSYFYQRLPADIKELLEFSSKSVSKACFVEIMTSSLPNKYNRELSPIFVIPSLRPNELSNLTARLHYPTFEARLPNTFDDIDKIAKQLFEDTKRFKLNVFTIVANDWGSVLGFNLAKYLENDGKLVLLILLNGSPDSVRNWVGSALQMGEDNIIYKYVKAPYKVNYSYIICFINIICYFYILFTSVQNELLKENNWQQKVCIALQNYSKEETEREELKNALNLLKNSLLCVMKQNFSDKTFNGKCFIYLPSGLEASCNIAKNCKRKPEIIVKNASNHQEMLDDQEIANEISSLIPYEYKTAAQDLDCESFGVRSFHSSVVKEVGSALGFLLRTSESTKLKKVLIYQQ</sequence>
<protein>
    <submittedName>
        <fullName evidence="1">Uncharacterized protein</fullName>
    </submittedName>
</protein>
<dbReference type="VEuPathDB" id="VectorBase:RPRC000030"/>
<proteinExistence type="predicted"/>
<name>T1H7Q2_RHOPR</name>
<evidence type="ECO:0000313" key="2">
    <source>
        <dbReference type="Proteomes" id="UP000015103"/>
    </source>
</evidence>
<dbReference type="EnsemblMetazoa" id="RPRC000030-RA">
    <property type="protein sequence ID" value="RPRC000030-PA"/>
    <property type="gene ID" value="RPRC000030"/>
</dbReference>
<accession>T1H7Q2</accession>
<evidence type="ECO:0000313" key="1">
    <source>
        <dbReference type="EnsemblMetazoa" id="RPRC000030-PA"/>
    </source>
</evidence>
<dbReference type="Proteomes" id="UP000015103">
    <property type="component" value="Unassembled WGS sequence"/>
</dbReference>